<protein>
    <recommendedName>
        <fullName evidence="6">Gamma tubulin complex component protein N-terminal domain-containing protein</fullName>
    </recommendedName>
</protein>
<dbReference type="EMBL" id="HE575323">
    <property type="protein sequence ID" value="CCC93819.1"/>
    <property type="molecule type" value="Genomic_DNA"/>
</dbReference>
<gene>
    <name evidence="7" type="ORF">TCIL3000_10_5850</name>
</gene>
<evidence type="ECO:0000256" key="1">
    <source>
        <dbReference type="ARBA" id="ARBA00004245"/>
    </source>
</evidence>
<dbReference type="GO" id="GO:0051321">
    <property type="term" value="P:meiotic cell cycle"/>
    <property type="evidence" value="ECO:0007669"/>
    <property type="project" value="TreeGrafter"/>
</dbReference>
<organism evidence="7">
    <name type="scientific">Trypanosoma congolense (strain IL3000)</name>
    <dbReference type="NCBI Taxonomy" id="1068625"/>
    <lineage>
        <taxon>Eukaryota</taxon>
        <taxon>Discoba</taxon>
        <taxon>Euglenozoa</taxon>
        <taxon>Kinetoplastea</taxon>
        <taxon>Metakinetoplastina</taxon>
        <taxon>Trypanosomatida</taxon>
        <taxon>Trypanosomatidae</taxon>
        <taxon>Trypanosoma</taxon>
        <taxon>Nannomonas</taxon>
    </lineage>
</organism>
<dbReference type="GO" id="GO:0051225">
    <property type="term" value="P:spindle assembly"/>
    <property type="evidence" value="ECO:0007669"/>
    <property type="project" value="TreeGrafter"/>
</dbReference>
<dbReference type="GO" id="GO:0000278">
    <property type="term" value="P:mitotic cell cycle"/>
    <property type="evidence" value="ECO:0007669"/>
    <property type="project" value="TreeGrafter"/>
</dbReference>
<sequence>MLSMSSEVLLETHRAPRACERGNSDCSLVGLLLGLSGSVRFNSANRYRGDHLPGTSGCVKSILFTTAPSSLNGQCKGLVRAGRKRRRDVLDAFFDTSSNVPAGSPSSLRERTRQLFCNAKENIRQVSKTHASMLELLCRLIAPRIASDSAAARNGNDEELSEAEAILYIVLRTSVAAAPTWQRPPVVPRCWLSSSVTAVVERSMDLQRIMCWSCDPDPVVMAALGVDAIEHRRFVFGAFNMPFWSDVLSSHNGTIDSDHAGSSRECASLLYSSERSRISRSWGTLESSEVRRLFDRKRTHVMANSDDSLVPLYGGVKDGPDTRESSPLDTFGAGVPGNLAEPRFSFFREVYPADSPFCSILFVALHRSVIGQQDPYMLLTLQLVESKCKRSPLSSKVSAFRSPVLPRAIAQVERSGTSFPSITISSELISAAHLDGSSKSPERKESELETASCSGAYDARGSMCSRGVVAMLQWSCRIGTLFLRLLHLCSVADRPEWRVSLGQYGKSAITALRRLLFVLQRRVSNLSERPSGPRGVSFNELIAARQRLHPVVQDIMALSDIFHVHAEDVWDPTLAIGELSSATLLSALYKRYEQRLINKLGCGDGSVAVFGQHDVVGDVFVAVLQPFHRMLWWWLSAGELHDPFGEFFVVESNSASTTGFLVDSSPQRLPAFIPLRAANELLQAGVSLRALCNAARYVESSVKRSQKLQQRVVEDVDAAVMTLQKTKDTMGIGVLLQDFMELLLGRRQFIESSTIPKVDLLSDEGALLCWQTFYSVCDRILLPSPEVTHGGSSAEDGWAAGTATGAPIVEFGEHGQARKAGLGVSLSSVSQGSASIVEVEIQSVGESVSHTSRAMTARQEVVSVDGTSASQAVSKSGSTSMNAALRLEYEFGLLRCKAQQRLPQWKAQRQALNLARAAAISSAVDELHELYERVTRTQLSDTVVHHEGSAEEKVEMGGNFNEHATNGLIVKPLRQIRSACSEQVSRVDTPRDNEICSLPFVSKEVMDAPLNSSASWLSKSKLPLHGIVSSKSFADASSDRSQHLTGYGSAGVVGGAGDDACNEQMAPAASDGFVHAPEMYVVADINDDEYLMKRAGPHVTDTTAVEEILTQLAVQEERIRDFNVSSEDYQKECTAVALEMLHSVGVGREGGSTVACNAISNIWWTDPTRREEDIPLFIDEYDITTEESSVSGRIPQGSSSAPAMVNSALMLTEQQAKNLLHCSHYYLSLGHYAANYLTHKALQVLLLDPYGILYRLSEQFLDVCLMQNSRVADRLTSLWQQLTQGAIEEGYFNPLSTLAAMNSAFVEEWESCVSHGSATVHLKVMLASGISKHEGAGAGETVVVENEDFHGEEGDGKKFPSSAGPWRSSQYLPMSQKGNENEEGGQGGTVVTSAASSSFDFISQLCLLHESTQEGLWPLPNDCLSVYGDLFSTLLFWSSVTQLITRVWRAGIKSSVQEVFFFCNAARTVMGAVSQHMWFLIGGYAREYRSSLKVRHGVNHSYRSMEQFSRGHKTFLECCRFAAMLTPDFARARQQIYGLVQQLEEVEQLITTVAEVKTESVSHRQLHRARDPTPEEKSPPVEAEKWVPGQKKRKKKGMKRTAGSPTVSVDSNSSPRSSICKGMGEQPGGIGSPSEGRTKTYETDHWRKVRSSMRRHLRSFVKRTEMLIESLASAQSNIIAASVGEVRAIEDEEAFRGSVHVTGRTAALTSLIRVLELMHISMKDRL</sequence>
<feature type="compositionally biased region" description="Polar residues" evidence="5">
    <location>
        <begin position="1367"/>
        <end position="1377"/>
    </location>
</feature>
<keyword evidence="4" id="KW-0206">Cytoskeleton</keyword>
<evidence type="ECO:0000259" key="6">
    <source>
        <dbReference type="Pfam" id="PF17681"/>
    </source>
</evidence>
<comment type="subcellular location">
    <subcellularLocation>
        <location evidence="1">Cytoplasm</location>
        <location evidence="1">Cytoskeleton</location>
    </subcellularLocation>
</comment>
<accession>G0UWQ3</accession>
<feature type="region of interest" description="Disordered" evidence="5">
    <location>
        <begin position="1560"/>
        <end position="1642"/>
    </location>
</feature>
<dbReference type="GO" id="GO:0005874">
    <property type="term" value="C:microtubule"/>
    <property type="evidence" value="ECO:0007669"/>
    <property type="project" value="UniProtKB-KW"/>
</dbReference>
<evidence type="ECO:0000256" key="3">
    <source>
        <dbReference type="ARBA" id="ARBA00022701"/>
    </source>
</evidence>
<dbReference type="VEuPathDB" id="TriTrypDB:TcIL3000_10_5850"/>
<evidence type="ECO:0000256" key="2">
    <source>
        <dbReference type="ARBA" id="ARBA00022490"/>
    </source>
</evidence>
<evidence type="ECO:0000256" key="5">
    <source>
        <dbReference type="SAM" id="MobiDB-lite"/>
    </source>
</evidence>
<dbReference type="GO" id="GO:0051011">
    <property type="term" value="F:microtubule minus-end binding"/>
    <property type="evidence" value="ECO:0007669"/>
    <property type="project" value="TreeGrafter"/>
</dbReference>
<dbReference type="GO" id="GO:0000930">
    <property type="term" value="C:gamma-tubulin complex"/>
    <property type="evidence" value="ECO:0007669"/>
    <property type="project" value="TreeGrafter"/>
</dbReference>
<dbReference type="InterPro" id="IPR007259">
    <property type="entry name" value="GCP"/>
</dbReference>
<feature type="compositionally biased region" description="Low complexity" evidence="5">
    <location>
        <begin position="1608"/>
        <end position="1618"/>
    </location>
</feature>
<keyword evidence="3" id="KW-0493">Microtubule</keyword>
<dbReference type="GO" id="GO:0007020">
    <property type="term" value="P:microtubule nucleation"/>
    <property type="evidence" value="ECO:0007669"/>
    <property type="project" value="InterPro"/>
</dbReference>
<dbReference type="Pfam" id="PF17681">
    <property type="entry name" value="GCP_N_terminal"/>
    <property type="match status" value="1"/>
</dbReference>
<dbReference type="PANTHER" id="PTHR19302:SF33">
    <property type="entry name" value="GAMMA-TUBULIN COMPLEX COMPONENT 5"/>
    <property type="match status" value="1"/>
</dbReference>
<dbReference type="GO" id="GO:0043015">
    <property type="term" value="F:gamma-tubulin binding"/>
    <property type="evidence" value="ECO:0007669"/>
    <property type="project" value="InterPro"/>
</dbReference>
<keyword evidence="2" id="KW-0963">Cytoplasm</keyword>
<proteinExistence type="predicted"/>
<dbReference type="PANTHER" id="PTHR19302">
    <property type="entry name" value="GAMMA TUBULIN COMPLEX PROTEIN"/>
    <property type="match status" value="1"/>
</dbReference>
<feature type="region of interest" description="Disordered" evidence="5">
    <location>
        <begin position="1349"/>
        <end position="1389"/>
    </location>
</feature>
<evidence type="ECO:0000256" key="4">
    <source>
        <dbReference type="ARBA" id="ARBA00023212"/>
    </source>
</evidence>
<feature type="compositionally biased region" description="Basic residues" evidence="5">
    <location>
        <begin position="1590"/>
        <end position="1599"/>
    </location>
</feature>
<dbReference type="GO" id="GO:0031122">
    <property type="term" value="P:cytoplasmic microtubule organization"/>
    <property type="evidence" value="ECO:0007669"/>
    <property type="project" value="TreeGrafter"/>
</dbReference>
<feature type="domain" description="Gamma tubulin complex component protein N-terminal" evidence="6">
    <location>
        <begin position="471"/>
        <end position="699"/>
    </location>
</feature>
<feature type="compositionally biased region" description="Basic and acidic residues" evidence="5">
    <location>
        <begin position="1560"/>
        <end position="1585"/>
    </location>
</feature>
<name>G0UWQ3_TRYCI</name>
<reference evidence="7" key="1">
    <citation type="journal article" date="2012" name="Proc. Natl. Acad. Sci. U.S.A.">
        <title>Antigenic diversity is generated by distinct evolutionary mechanisms in African trypanosome species.</title>
        <authorList>
            <person name="Jackson A.P."/>
            <person name="Berry A."/>
            <person name="Aslett M."/>
            <person name="Allison H.C."/>
            <person name="Burton P."/>
            <person name="Vavrova-Anderson J."/>
            <person name="Brown R."/>
            <person name="Browne H."/>
            <person name="Corton N."/>
            <person name="Hauser H."/>
            <person name="Gamble J."/>
            <person name="Gilderthorp R."/>
            <person name="Marcello L."/>
            <person name="McQuillan J."/>
            <person name="Otto T.D."/>
            <person name="Quail M.A."/>
            <person name="Sanders M.J."/>
            <person name="van Tonder A."/>
            <person name="Ginger M.L."/>
            <person name="Field M.C."/>
            <person name="Barry J.D."/>
            <person name="Hertz-Fowler C."/>
            <person name="Berriman M."/>
        </authorList>
    </citation>
    <scope>NUCLEOTIDE SEQUENCE</scope>
    <source>
        <strain evidence="7">IL3000</strain>
    </source>
</reference>
<dbReference type="GO" id="GO:0000922">
    <property type="term" value="C:spindle pole"/>
    <property type="evidence" value="ECO:0007669"/>
    <property type="project" value="InterPro"/>
</dbReference>
<dbReference type="InterPro" id="IPR041470">
    <property type="entry name" value="GCP_N"/>
</dbReference>
<evidence type="ECO:0000313" key="7">
    <source>
        <dbReference type="EMBL" id="CCC93819.1"/>
    </source>
</evidence>
<feature type="compositionally biased region" description="Basic and acidic residues" evidence="5">
    <location>
        <begin position="1349"/>
        <end position="1358"/>
    </location>
</feature>